<name>A0A3M5TJM1_9PSED</name>
<dbReference type="AlphaFoldDB" id="A0A3M5TJM1"/>
<organism evidence="1 2">
    <name type="scientific">Pseudomonas avellanae</name>
    <dbReference type="NCBI Taxonomy" id="46257"/>
    <lineage>
        <taxon>Bacteria</taxon>
        <taxon>Pseudomonadati</taxon>
        <taxon>Pseudomonadota</taxon>
        <taxon>Gammaproteobacteria</taxon>
        <taxon>Pseudomonadales</taxon>
        <taxon>Pseudomonadaceae</taxon>
        <taxon>Pseudomonas</taxon>
    </lineage>
</organism>
<gene>
    <name evidence="1" type="ORF">ALP32_200002</name>
</gene>
<reference evidence="1 2" key="1">
    <citation type="submission" date="2018-08" db="EMBL/GenBank/DDBJ databases">
        <title>Recombination of ecologically and evolutionarily significant loci maintains genetic cohesion in the Pseudomonas syringae species complex.</title>
        <authorList>
            <person name="Dillon M."/>
            <person name="Thakur S."/>
            <person name="Almeida R.N.D."/>
            <person name="Weir B.S."/>
            <person name="Guttman D.S."/>
        </authorList>
    </citation>
    <scope>NUCLEOTIDE SEQUENCE [LARGE SCALE GENOMIC DNA]</scope>
    <source>
        <strain evidence="1 2">ICMP 9749</strain>
    </source>
</reference>
<sequence length="62" mass="6937">MDHKIVSHSGEELTVRIERHPEGQILPLPTVIRTKSLKELLGTKYSDIMGSTPSALPRKEQS</sequence>
<comment type="caution">
    <text evidence="1">The sequence shown here is derived from an EMBL/GenBank/DDBJ whole genome shotgun (WGS) entry which is preliminary data.</text>
</comment>
<accession>A0A3M5TJM1</accession>
<dbReference type="EMBL" id="RBTX01000345">
    <property type="protein sequence ID" value="RMU33167.1"/>
    <property type="molecule type" value="Genomic_DNA"/>
</dbReference>
<dbReference type="Proteomes" id="UP000281514">
    <property type="component" value="Unassembled WGS sequence"/>
</dbReference>
<protein>
    <submittedName>
        <fullName evidence="1">Uncharacterized protein</fullName>
    </submittedName>
</protein>
<evidence type="ECO:0000313" key="2">
    <source>
        <dbReference type="Proteomes" id="UP000281514"/>
    </source>
</evidence>
<evidence type="ECO:0000313" key="1">
    <source>
        <dbReference type="EMBL" id="RMU33167.1"/>
    </source>
</evidence>
<proteinExistence type="predicted"/>